<dbReference type="KEGG" id="vg:80535476"/>
<evidence type="ECO:0000256" key="10">
    <source>
        <dbReference type="ARBA" id="ARBA00022844"/>
    </source>
</evidence>
<comment type="catalytic activity">
    <reaction evidence="15">
        <text>a 5'-end (5'-triphosphoguanosine)-(2'-O-methyladenylyl)-adenylyl-cytidylyl-adenosine in mRNA + S-adenosyl-L-methionine = a 5'-end (N(7)-methyl 5'-triphosphoguanosine)-(2'-O-methyladenylyl)-adenylyl-cytidylyl-adenosine in mRNA + S-adenosyl-L-homocysteine</text>
        <dbReference type="Rhea" id="RHEA:65440"/>
        <dbReference type="Rhea" id="RHEA-COMP:16798"/>
        <dbReference type="Rhea" id="RHEA-COMP:16801"/>
        <dbReference type="ChEBI" id="CHEBI:57856"/>
        <dbReference type="ChEBI" id="CHEBI:59789"/>
        <dbReference type="ChEBI" id="CHEBI:156482"/>
        <dbReference type="ChEBI" id="CHEBI:156483"/>
    </reaction>
</comment>
<comment type="catalytic activity">
    <reaction evidence="18">
        <text>a 5'-end (5'-triphosphoguanosine)-adenylyl-adenylyl-cytidylyl-adenosine in mRNA + S-adenosyl-L-methionine = a 5'-end (5'-triphosphoguanosine)-(2'-O-methyladenylyl)-adenylyl-cytidylyl-adenosine in mRNA + S-adenosyl-L-homocysteine + H(+)</text>
        <dbReference type="Rhea" id="RHEA:65380"/>
        <dbReference type="Rhea" id="RHEA-COMP:16797"/>
        <dbReference type="Rhea" id="RHEA-COMP:16801"/>
        <dbReference type="ChEBI" id="CHEBI:15378"/>
        <dbReference type="ChEBI" id="CHEBI:57856"/>
        <dbReference type="ChEBI" id="CHEBI:59789"/>
        <dbReference type="ChEBI" id="CHEBI:156482"/>
        <dbReference type="ChEBI" id="CHEBI:156484"/>
    </reaction>
</comment>
<dbReference type="PROSITE" id="PS50526">
    <property type="entry name" value="RDRP_SSRNA_NEG_NONSEG"/>
    <property type="match status" value="1"/>
</dbReference>
<keyword evidence="4" id="KW-0507">mRNA processing</keyword>
<keyword evidence="13" id="KW-0511">Multifunctional enzyme</keyword>
<dbReference type="GO" id="GO:0044423">
    <property type="term" value="C:virion component"/>
    <property type="evidence" value="ECO:0007669"/>
    <property type="project" value="UniProtKB-KW"/>
</dbReference>
<protein>
    <recommendedName>
        <fullName evidence="2">RNA-directed RNA polymerase</fullName>
        <ecNumber evidence="2">2.7.7.48</ecNumber>
    </recommendedName>
    <alternativeName>
        <fullName evidence="17">Replicase</fullName>
    </alternativeName>
    <alternativeName>
        <fullName evidence="16">Transcriptase</fullName>
    </alternativeName>
</protein>
<dbReference type="InterPro" id="IPR014023">
    <property type="entry name" value="Mononeg_RNA_pol_cat"/>
</dbReference>
<keyword evidence="10" id="KW-0946">Virion</keyword>
<keyword evidence="11" id="KW-0693">Viral RNA replication</keyword>
<sequence>MFASQRKLLHQNPLSLVYDRKFDTALRNTTCSNALKHLTSPETYPQWPAELKALDKIRLTFFPHSEWEDFNTKVSCLGSLVLRTLTRPDTHIRREDAWVSRAIEKAAECIRAQLGYLGAQDGTGQRWLPVSDDWLQLIQHAPTALRTLSKCTSSLTTMVEQTALLGSFRLSNRSLDKYLELALALNKWEDEDLDLKMYWTKTYCLISHHNKLYFYPRPYLLMIHNKFCDIMSVLLYAHFASAASEDTALYTTTLTFIRELAILETQFKQKYYDIAKNLEAIVIGMTLIDTDGEENKEFLDVVVYDLLASTGFYLYHSRIYNILSMCDISVRNELGCLSKILGHPFVDMASGAATLHKKTTEQYLIDTSLVQRCVMHAKKSFIKNHVVKHSRWPDVTFSSEIAPAGLVYSKNHNLDPDSAIITQRYGVIPITDFAYVELGKVMEFEYLDNYLPHLKDKTISVLRSKVVNRYLQQEKTDEGRIDWKETRLLLVYLMQDETLVDHRKFIDKYQDVESLETLHDYLVIRIVPKEKELKTDFRGFGCKPYMSRALSLAQEKNAMRFLDEYCDEQAMTLSELALAKKLQAFRNITKAYRGYQAIYINIDASSWNNHFRDETVRPVAKETLDRLFGTNLFCKTHEAYQNTLIYVPDETHTWFWEGQEGGIEGLNQDTWVWVYINQIKVALEEVDVRYHLLCKGDDLRVVILVPPDRIREEGVHKIKDRAVEAISRVSELMGHTIKVNDSYGSAHYLAFSKAASVGTIELPQVFRKIQKVYGANNAFIPTLDEFIGSTFSNAHSACAVSTTPIPCYCTALTWSFFYLERSHYYSQLPRDALIALMMVPSMVGGFPIIFLHNMFTRAESDLLSPFIGLLQFCEQHFRHLAQYMLPFTDQKVADSYTLFKGLLADPYTLPIRKPTSPAVVLRNMIGPILQGITVNKAVKQIMSTPYQTSSQAILDTLYDCNVYNAKIFSALYAATPDALFQELVRKFETSRSVHQLLIIKHGPHHAQAELRRVLRSEQTLQEYRVSVVMGRLTTPSFLPPQWRDWCPARIAQWVRDTLWGKRVEGVTMPPLQHQLILMTPEQGVVDEWARDNHFTYVTDTPTEVLRSTAPRGMATAGKTPFIGFTTRTGMVEPHVHFIEKDVMLQKVRALLDLSSWVHVSGPDINGAQLSSNFIDLIGKVLRLYIDLPATDLAPFSGKKRSGTIQHHVRSPQFRESIMPNVLSNQYQQTVGESNTHDTLRVSTGHFAINFLHVYCHAVSMIHIESNFRCQYLTEPVLWGVTTDCDTCNEPIRETPLVIPTRYLNRIEFHPIKTTAISRIAEHILGESIREANLSTISIPAEQTTDLSSDDACRALVQELCESTYHSEARVQERYSTTPMGQAGQQILSCLSVPTGSKIIGQTELARIPNALLFEGLAQCVLNAVHDLDPRITPKNIGTRLGTIPAPALPWYSFVNTIYSIGRLSDLIRHAASVTRTTPPAVWDSAGGACLYLGVCAYQAFFMELPSCTLVRLRYQSSAQVMHRIRRLLRPRIGYVLYTYFFARYRDMKAAHLDDNGDWPPEEDDTPRLLETIRLMLGATILADKVEAISIRECSRLERGETQLHFFDADDITEEDVYIIDADDPDTWPRKMRWVMEMDDEFPLSLAIDDLCGNLEASIARLSTMFRACDLTVLTSSLAETIALVRDLDPVAIYSETRVGAERPPRDRRILRTNHVWSGPGYRAIAPDTRRDGTRPKTKSEDPPRLELVTFRQESHGRIYGSGTTSVNKLIDILTFIGTGAELPDKGDYAILADGYGGFAEAVSSCTKESWIYFNTLRKDYQAEVFPHNARDASERNHNTIYVRDVHQSMDNLAHEATATRLLSYERFYHLVTMDAEPPTSRDAERLTLLLNTLYVFLTRSAVGGVLIMRLFLDEVDHIEELVTRAVGQVRHMGLYQPRSSYNTNECYFLAGSSLHLLYPTADGLVAFKRPHPAINHTSMYTILQWCRRRLTLSERTHSSVGDRSFFVVDRAMTKLRNPWIRLMPPNYVSHAFTLVGLSLTRQEWNHEVGEWLETDRLVRHVLQLLALQISSIKKQFIEMERRTTRWDINSHSSLVDKAHKLLTRVGMKWLLEHANYTTRLLESSVKTHYISVVKGLPRRLQWYPVANDHYLYAGPERRVGPTLYQHPYRYFTRGITLGCRMMTYYFVRGPYAVSVEF</sequence>
<evidence type="ECO:0000256" key="11">
    <source>
        <dbReference type="ARBA" id="ARBA00022953"/>
    </source>
</evidence>
<evidence type="ECO:0000256" key="9">
    <source>
        <dbReference type="ARBA" id="ARBA00022840"/>
    </source>
</evidence>
<keyword evidence="23" id="KW-1185">Reference proteome</keyword>
<dbReference type="GO" id="GO:0004482">
    <property type="term" value="F:mRNA 5'-cap (guanine-N7-)-methyltransferase activity"/>
    <property type="evidence" value="ECO:0007669"/>
    <property type="project" value="InterPro"/>
</dbReference>
<name>A0A2K9YNF4_9VIRU</name>
<evidence type="ECO:0000256" key="20">
    <source>
        <dbReference type="ARBA" id="ARBA00048548"/>
    </source>
</evidence>
<evidence type="ECO:0000256" key="1">
    <source>
        <dbReference type="ARBA" id="ARBA00004328"/>
    </source>
</evidence>
<dbReference type="EC" id="2.7.7.48" evidence="2"/>
<evidence type="ECO:0000256" key="8">
    <source>
        <dbReference type="ARBA" id="ARBA00022741"/>
    </source>
</evidence>
<dbReference type="InterPro" id="IPR026890">
    <property type="entry name" value="Mononeg_mRNAcap"/>
</dbReference>
<keyword evidence="6" id="KW-0949">S-adenosyl-L-methionine</keyword>
<evidence type="ECO:0000256" key="6">
    <source>
        <dbReference type="ARBA" id="ARBA00022691"/>
    </source>
</evidence>
<evidence type="ECO:0000256" key="5">
    <source>
        <dbReference type="ARBA" id="ARBA00022679"/>
    </source>
</evidence>
<evidence type="ECO:0000256" key="3">
    <source>
        <dbReference type="ARBA" id="ARBA00022484"/>
    </source>
</evidence>
<organism evidence="22">
    <name type="scientific">Blacklegged tick chuvirus 2</name>
    <dbReference type="NCBI Taxonomy" id="2079604"/>
    <lineage>
        <taxon>Viruses</taxon>
        <taxon>Riboviria</taxon>
        <taxon>Orthornavirae</taxon>
        <taxon>Negarnaviricota</taxon>
        <taxon>Haploviricotina</taxon>
        <taxon>Monjiviricetes</taxon>
        <taxon>Jingchuvirales</taxon>
        <taxon>Chuviridae</taxon>
        <taxon>Nigecruvirus</taxon>
        <taxon>Nigecruvirus ixodes</taxon>
    </lineage>
</organism>
<accession>A0A2K9YNF4</accession>
<keyword evidence="9" id="KW-0067">ATP-binding</keyword>
<dbReference type="GO" id="GO:0005524">
    <property type="term" value="F:ATP binding"/>
    <property type="evidence" value="ECO:0007669"/>
    <property type="project" value="UniProtKB-KW"/>
</dbReference>
<feature type="domain" description="RdRp catalytic" evidence="21">
    <location>
        <begin position="596"/>
        <end position="759"/>
    </location>
</feature>
<evidence type="ECO:0000256" key="4">
    <source>
        <dbReference type="ARBA" id="ARBA00022664"/>
    </source>
</evidence>
<dbReference type="GO" id="GO:0003968">
    <property type="term" value="F:RNA-directed RNA polymerase activity"/>
    <property type="evidence" value="ECO:0007669"/>
    <property type="project" value="UniProtKB-KW"/>
</dbReference>
<dbReference type="Pfam" id="PF14318">
    <property type="entry name" value="Mononeg_mRNAcap"/>
    <property type="match status" value="1"/>
</dbReference>
<evidence type="ECO:0000256" key="18">
    <source>
        <dbReference type="ARBA" id="ARBA00047332"/>
    </source>
</evidence>
<keyword evidence="3" id="KW-0696">RNA-directed RNA polymerase</keyword>
<dbReference type="RefSeq" id="YP_010797546.1">
    <property type="nucleotide sequence ID" value="NC_076200.1"/>
</dbReference>
<comment type="catalytic activity">
    <reaction evidence="14">
        <text>a 5'-end triphospho-adenylyl-adenylyl-cytidylyl-adenosine in mRNA + GDP + H(+) = a 5'-end (5'-triphosphoguanosine)-adenylyl-adenylyl-cytidylyl-adenosine in mRNA + diphosphate</text>
        <dbReference type="Rhea" id="RHEA:65436"/>
        <dbReference type="Rhea" id="RHEA-COMP:16797"/>
        <dbReference type="Rhea" id="RHEA-COMP:16799"/>
        <dbReference type="ChEBI" id="CHEBI:15378"/>
        <dbReference type="ChEBI" id="CHEBI:33019"/>
        <dbReference type="ChEBI" id="CHEBI:58189"/>
        <dbReference type="ChEBI" id="CHEBI:156484"/>
        <dbReference type="ChEBI" id="CHEBI:156503"/>
        <dbReference type="EC" id="2.7.7.88"/>
    </reaction>
</comment>
<evidence type="ECO:0000256" key="2">
    <source>
        <dbReference type="ARBA" id="ARBA00012494"/>
    </source>
</evidence>
<evidence type="ECO:0000259" key="21">
    <source>
        <dbReference type="PROSITE" id="PS50526"/>
    </source>
</evidence>
<comment type="subcellular location">
    <subcellularLocation>
        <location evidence="1">Virion</location>
    </subcellularLocation>
</comment>
<dbReference type="Proteomes" id="UP000678453">
    <property type="component" value="Segment"/>
</dbReference>
<evidence type="ECO:0000256" key="16">
    <source>
        <dbReference type="ARBA" id="ARBA00030436"/>
    </source>
</evidence>
<keyword evidence="5" id="KW-0808">Transferase</keyword>
<comment type="catalytic activity">
    <reaction evidence="20">
        <text>GTP + H2O = GDP + phosphate + H(+)</text>
        <dbReference type="Rhea" id="RHEA:19669"/>
        <dbReference type="ChEBI" id="CHEBI:15377"/>
        <dbReference type="ChEBI" id="CHEBI:15378"/>
        <dbReference type="ChEBI" id="CHEBI:37565"/>
        <dbReference type="ChEBI" id="CHEBI:43474"/>
        <dbReference type="ChEBI" id="CHEBI:58189"/>
    </reaction>
</comment>
<evidence type="ECO:0000313" key="22">
    <source>
        <dbReference type="EMBL" id="AUW34382.1"/>
    </source>
</evidence>
<dbReference type="Pfam" id="PF00946">
    <property type="entry name" value="Mononeg_RNA_pol"/>
    <property type="match status" value="1"/>
</dbReference>
<dbReference type="GeneID" id="80535476"/>
<keyword evidence="12" id="KW-0506">mRNA capping</keyword>
<comment type="catalytic activity">
    <reaction evidence="19">
        <text>a 5'-end (5'-triphosphoguanosine)-adenylyl-adenylyl-cytidylyl-adenosine in mRNA + 2 S-adenosyl-L-methionine = a 5'-end (N(7)-methyl 5'-triphosphoguanosine)-(2'-O-methyladenylyl)-adenylyl-cytidylyl-adenosine in mRNA + 2 S-adenosyl-L-homocysteine + H(+)</text>
        <dbReference type="Rhea" id="RHEA:65376"/>
        <dbReference type="Rhea" id="RHEA-COMP:16797"/>
        <dbReference type="Rhea" id="RHEA-COMP:16798"/>
        <dbReference type="ChEBI" id="CHEBI:15378"/>
        <dbReference type="ChEBI" id="CHEBI:57856"/>
        <dbReference type="ChEBI" id="CHEBI:59789"/>
        <dbReference type="ChEBI" id="CHEBI:156483"/>
        <dbReference type="ChEBI" id="CHEBI:156484"/>
        <dbReference type="EC" id="2.1.1.375"/>
    </reaction>
</comment>
<evidence type="ECO:0000256" key="17">
    <source>
        <dbReference type="ARBA" id="ARBA00031012"/>
    </source>
</evidence>
<keyword evidence="8" id="KW-0547">Nucleotide-binding</keyword>
<evidence type="ECO:0000256" key="12">
    <source>
        <dbReference type="ARBA" id="ARBA00023042"/>
    </source>
</evidence>
<dbReference type="EMBL" id="MF360789">
    <property type="protein sequence ID" value="AUW34382.1"/>
    <property type="molecule type" value="Viral_cRNA"/>
</dbReference>
<evidence type="ECO:0000256" key="13">
    <source>
        <dbReference type="ARBA" id="ARBA00023268"/>
    </source>
</evidence>
<reference evidence="22" key="1">
    <citation type="submission" date="2017-06" db="EMBL/GenBank/DDBJ databases">
        <title>Virome of ticks in the Northeast.</title>
        <authorList>
            <person name="Tokarz R."/>
            <person name="Tagliafierro T."/>
            <person name="Sameroff S."/>
            <person name="Lipkin W.I."/>
        </authorList>
    </citation>
    <scope>NUCLEOTIDE SEQUENCE</scope>
    <source>
        <strain evidence="22">RTS126</strain>
    </source>
</reference>
<evidence type="ECO:0000256" key="14">
    <source>
        <dbReference type="ARBA" id="ARBA00024494"/>
    </source>
</evidence>
<evidence type="ECO:0000313" key="23">
    <source>
        <dbReference type="Proteomes" id="UP000678453"/>
    </source>
</evidence>
<keyword evidence="7" id="KW-0548">Nucleotidyltransferase</keyword>
<evidence type="ECO:0000256" key="7">
    <source>
        <dbReference type="ARBA" id="ARBA00022695"/>
    </source>
</evidence>
<evidence type="ECO:0000256" key="15">
    <source>
        <dbReference type="ARBA" id="ARBA00024499"/>
    </source>
</evidence>
<proteinExistence type="predicted"/>
<evidence type="ECO:0000256" key="19">
    <source>
        <dbReference type="ARBA" id="ARBA00047370"/>
    </source>
</evidence>